<feature type="binding site" evidence="15">
    <location>
        <position position="460"/>
    </location>
    <ligand>
        <name>Mg(2+)</name>
        <dbReference type="ChEBI" id="CHEBI:18420"/>
        <note>shared with alpha subunit</note>
    </ligand>
</feature>
<feature type="binding site" evidence="15">
    <location>
        <position position="466"/>
    </location>
    <ligand>
        <name>Mg(2+)</name>
        <dbReference type="ChEBI" id="CHEBI:18420"/>
        <note>shared with alpha subunit</note>
    </ligand>
</feature>
<comment type="similarity">
    <text evidence="2 15">Belongs to the phenylalanyl-tRNA synthetase beta subunit family. Type 1 subfamily.</text>
</comment>
<comment type="subunit">
    <text evidence="3 15">Tetramer of two alpha and two beta subunits.</text>
</comment>
<dbReference type="RefSeq" id="WP_070967845.1">
    <property type="nucleotide sequence ID" value="NZ_CP017603.1"/>
</dbReference>
<dbReference type="GO" id="GO:0000287">
    <property type="term" value="F:magnesium ion binding"/>
    <property type="evidence" value="ECO:0007669"/>
    <property type="project" value="UniProtKB-UniRule"/>
</dbReference>
<dbReference type="Pfam" id="PF01588">
    <property type="entry name" value="tRNA_bind"/>
    <property type="match status" value="1"/>
</dbReference>
<feature type="domain" description="B5" evidence="19">
    <location>
        <begin position="407"/>
        <end position="482"/>
    </location>
</feature>
<dbReference type="KEGG" id="cfm:BJL90_11020"/>
<dbReference type="Gene3D" id="2.40.50.140">
    <property type="entry name" value="Nucleic acid-binding proteins"/>
    <property type="match status" value="1"/>
</dbReference>
<evidence type="ECO:0000256" key="6">
    <source>
        <dbReference type="ARBA" id="ARBA00022598"/>
    </source>
</evidence>
<evidence type="ECO:0000256" key="5">
    <source>
        <dbReference type="ARBA" id="ARBA00022555"/>
    </source>
</evidence>
<evidence type="ECO:0000256" key="3">
    <source>
        <dbReference type="ARBA" id="ARBA00011209"/>
    </source>
</evidence>
<evidence type="ECO:0000256" key="15">
    <source>
        <dbReference type="HAMAP-Rule" id="MF_00283"/>
    </source>
</evidence>
<dbReference type="Pfam" id="PF03483">
    <property type="entry name" value="B3_4"/>
    <property type="match status" value="1"/>
</dbReference>
<dbReference type="Gene3D" id="3.50.40.10">
    <property type="entry name" value="Phenylalanyl-trna Synthetase, Chain B, domain 3"/>
    <property type="match status" value="1"/>
</dbReference>
<dbReference type="InterPro" id="IPR012340">
    <property type="entry name" value="NA-bd_OB-fold"/>
</dbReference>
<evidence type="ECO:0000256" key="11">
    <source>
        <dbReference type="ARBA" id="ARBA00022884"/>
    </source>
</evidence>
<dbReference type="SUPFAM" id="SSF46955">
    <property type="entry name" value="Putative DNA-binding domain"/>
    <property type="match status" value="1"/>
</dbReference>
<dbReference type="PANTHER" id="PTHR10947:SF0">
    <property type="entry name" value="PHENYLALANINE--TRNA LIGASE BETA SUBUNIT"/>
    <property type="match status" value="1"/>
</dbReference>
<dbReference type="InterPro" id="IPR005121">
    <property type="entry name" value="Fdx_antiC-bd"/>
</dbReference>
<dbReference type="GO" id="GO:0140096">
    <property type="term" value="F:catalytic activity, acting on a protein"/>
    <property type="evidence" value="ECO:0007669"/>
    <property type="project" value="UniProtKB-ARBA"/>
</dbReference>
<dbReference type="Proteomes" id="UP000177894">
    <property type="component" value="Chromosome"/>
</dbReference>
<dbReference type="PROSITE" id="PS51483">
    <property type="entry name" value="B5"/>
    <property type="match status" value="1"/>
</dbReference>
<dbReference type="SMART" id="SM00896">
    <property type="entry name" value="FDX-ACB"/>
    <property type="match status" value="1"/>
</dbReference>
<evidence type="ECO:0000259" key="18">
    <source>
        <dbReference type="PROSITE" id="PS51447"/>
    </source>
</evidence>
<dbReference type="EMBL" id="CP017603">
    <property type="protein sequence ID" value="AOY76389.1"/>
    <property type="molecule type" value="Genomic_DNA"/>
</dbReference>
<evidence type="ECO:0000259" key="19">
    <source>
        <dbReference type="PROSITE" id="PS51483"/>
    </source>
</evidence>
<evidence type="ECO:0000256" key="1">
    <source>
        <dbReference type="ARBA" id="ARBA00004496"/>
    </source>
</evidence>
<dbReference type="InterPro" id="IPR004532">
    <property type="entry name" value="Phe-tRNA-ligase_IIc_bsu_bact"/>
</dbReference>
<keyword evidence="8 15" id="KW-0547">Nucleotide-binding</keyword>
<comment type="cofactor">
    <cofactor evidence="15">
        <name>Mg(2+)</name>
        <dbReference type="ChEBI" id="CHEBI:18420"/>
    </cofactor>
    <text evidence="15">Binds 2 magnesium ions per tetramer.</text>
</comment>
<keyword evidence="9 15" id="KW-0067">ATP-binding</keyword>
<evidence type="ECO:0000256" key="10">
    <source>
        <dbReference type="ARBA" id="ARBA00022842"/>
    </source>
</evidence>
<dbReference type="CDD" id="cd02796">
    <property type="entry name" value="tRNA_bind_bactPheRS"/>
    <property type="match status" value="1"/>
</dbReference>
<evidence type="ECO:0000313" key="23">
    <source>
        <dbReference type="Proteomes" id="UP000192478"/>
    </source>
</evidence>
<comment type="catalytic activity">
    <reaction evidence="14 15">
        <text>tRNA(Phe) + L-phenylalanine + ATP = L-phenylalanyl-tRNA(Phe) + AMP + diphosphate + H(+)</text>
        <dbReference type="Rhea" id="RHEA:19413"/>
        <dbReference type="Rhea" id="RHEA-COMP:9668"/>
        <dbReference type="Rhea" id="RHEA-COMP:9699"/>
        <dbReference type="ChEBI" id="CHEBI:15378"/>
        <dbReference type="ChEBI" id="CHEBI:30616"/>
        <dbReference type="ChEBI" id="CHEBI:33019"/>
        <dbReference type="ChEBI" id="CHEBI:58095"/>
        <dbReference type="ChEBI" id="CHEBI:78442"/>
        <dbReference type="ChEBI" id="CHEBI:78531"/>
        <dbReference type="ChEBI" id="CHEBI:456215"/>
        <dbReference type="EC" id="6.1.1.20"/>
    </reaction>
</comment>
<dbReference type="InterPro" id="IPR005146">
    <property type="entry name" value="B3/B4_tRNA-bd"/>
</dbReference>
<dbReference type="InterPro" id="IPR045060">
    <property type="entry name" value="Phe-tRNA-ligase_IIc_bsu"/>
</dbReference>
<protein>
    <recommendedName>
        <fullName evidence="15">Phenylalanine--tRNA ligase beta subunit</fullName>
        <ecNumber evidence="15">6.1.1.20</ecNumber>
    </recommendedName>
    <alternativeName>
        <fullName evidence="15">Phenylalanyl-tRNA synthetase beta subunit</fullName>
        <shortName evidence="15">PheRS</shortName>
    </alternativeName>
</protein>
<sequence length="797" mass="89290">MLVPVKWLKNYVAIDMETKELCDKMTMSGSKVETVEKTGLDIEGVVIGKIEEIKCHPNADKLVIVTVNIGEERLQIVTGATNIAVGDYIPVAVDGAKLPGGVKIKKGKLRGEVSQGMLCSQEELAIPKSVIPEDQKDGIWILKEAYPLGKNLLEAIDLQDEVIEFEITSNRPDCLSMIGIAREVAATIGSTLKYPDIKVKEAEKNSCDKARVVIEDTEGCKRYVARVIEDVTIQPSPQWMQQRLAKAGVRPINNIVDITNYVMLEYGQPLHAFDLGHVEGRTIIVKKGERGQVFKTLDGVERKIKDYMTMIYDINKPLAIAGVMGGEESEVTSKTKNILLESAYFHPEGVRLTSKQLGLRTEASSRFEKGLDPNIARIAADRACQLIEELGAGKVLKGAVDVYPQKREAQPQNIRPHRINSLLGTALTNEEMIEILKKLEIEVKDQGDVLEVTVPTYRIDLGQEADFVEEIGRIYGYDRITATMARGNIVVGGKNQGQIIEDITKEALNAMGLHEILTYSFVSPKGVDKIRVGEGSIKRNFIKLLNPLGDETSVMRTTQLPNLLEVMARNFNRKVENFRAFELGRIFLPKVDKSDPLPYEVMNLVLGVYGEEDFFTLKGVLDSLLERLGIKDYEYVVEKHHPTFHPGRCGNIIYGHHTIGTLGEIHPEVMENYGIHKKCYCAELDFDLLLKLTSLDAVYQPLPKYPSISRDFAVVVKETTLVKEIENIIVAEGGEMLESYSLFDVYRGNQINEGYKSVAYTLTYRHKDRTLKEEEVNKVQEKILQRIKEVLGGLLRE</sequence>
<dbReference type="InterPro" id="IPR041616">
    <property type="entry name" value="PheRS_beta_core"/>
</dbReference>
<evidence type="ECO:0000256" key="7">
    <source>
        <dbReference type="ARBA" id="ARBA00022723"/>
    </source>
</evidence>
<dbReference type="GO" id="GO:0000049">
    <property type="term" value="F:tRNA binding"/>
    <property type="evidence" value="ECO:0007669"/>
    <property type="project" value="UniProtKB-UniRule"/>
</dbReference>
<feature type="binding site" evidence="15">
    <location>
        <position position="470"/>
    </location>
    <ligand>
        <name>Mg(2+)</name>
        <dbReference type="ChEBI" id="CHEBI:18420"/>
        <note>shared with alpha subunit</note>
    </ligand>
</feature>
<dbReference type="PROSITE" id="PS50886">
    <property type="entry name" value="TRBD"/>
    <property type="match status" value="1"/>
</dbReference>
<gene>
    <name evidence="15 21" type="primary">pheT</name>
    <name evidence="20" type="ORF">BJL90_11020</name>
    <name evidence="21" type="ORF">CLFO_11130</name>
</gene>
<dbReference type="Pfam" id="PF17759">
    <property type="entry name" value="tRNA_synthFbeta"/>
    <property type="match status" value="1"/>
</dbReference>
<dbReference type="AlphaFoldDB" id="A0AAC9RJC1"/>
<evidence type="ECO:0000313" key="22">
    <source>
        <dbReference type="Proteomes" id="UP000177894"/>
    </source>
</evidence>
<dbReference type="Gene3D" id="3.30.56.10">
    <property type="match status" value="2"/>
</dbReference>
<dbReference type="Pfam" id="PF03147">
    <property type="entry name" value="FDX-ACB"/>
    <property type="match status" value="1"/>
</dbReference>
<evidence type="ECO:0000256" key="16">
    <source>
        <dbReference type="PROSITE-ProRule" id="PRU00209"/>
    </source>
</evidence>
<dbReference type="HAMAP" id="MF_00283">
    <property type="entry name" value="Phe_tRNA_synth_beta1"/>
    <property type="match status" value="1"/>
</dbReference>
<comment type="subcellular location">
    <subcellularLocation>
        <location evidence="1 15">Cytoplasm</location>
    </subcellularLocation>
</comment>
<keyword evidence="5 16" id="KW-0820">tRNA-binding</keyword>
<keyword evidence="13 15" id="KW-0030">Aminoacyl-tRNA synthetase</keyword>
<keyword evidence="12 15" id="KW-0648">Protein biosynthesis</keyword>
<dbReference type="Gene3D" id="3.30.930.10">
    <property type="entry name" value="Bira Bifunctional Protein, Domain 2"/>
    <property type="match status" value="1"/>
</dbReference>
<keyword evidence="22" id="KW-1185">Reference proteome</keyword>
<dbReference type="FunFam" id="3.30.70.380:FF:000001">
    <property type="entry name" value="Phenylalanine--tRNA ligase beta subunit"/>
    <property type="match status" value="1"/>
</dbReference>
<proteinExistence type="inferred from homology"/>
<dbReference type="InterPro" id="IPR009061">
    <property type="entry name" value="DNA-bd_dom_put_sf"/>
</dbReference>
<dbReference type="SUPFAM" id="SSF56037">
    <property type="entry name" value="PheT/TilS domain"/>
    <property type="match status" value="1"/>
</dbReference>
<evidence type="ECO:0000256" key="4">
    <source>
        <dbReference type="ARBA" id="ARBA00022490"/>
    </source>
</evidence>
<dbReference type="EMBL" id="CP020559">
    <property type="protein sequence ID" value="ARE86782.1"/>
    <property type="molecule type" value="Genomic_DNA"/>
</dbReference>
<keyword evidence="6 15" id="KW-0436">Ligase</keyword>
<dbReference type="PROSITE" id="PS51447">
    <property type="entry name" value="FDX_ACB"/>
    <property type="match status" value="1"/>
</dbReference>
<feature type="domain" description="TRNA-binding" evidence="17">
    <location>
        <begin position="39"/>
        <end position="153"/>
    </location>
</feature>
<dbReference type="GO" id="GO:0004826">
    <property type="term" value="F:phenylalanine-tRNA ligase activity"/>
    <property type="evidence" value="ECO:0007669"/>
    <property type="project" value="UniProtKB-UniRule"/>
</dbReference>
<dbReference type="InterPro" id="IPR033714">
    <property type="entry name" value="tRNA_bind_bactPheRS"/>
</dbReference>
<keyword evidence="4 15" id="KW-0963">Cytoplasm</keyword>
<dbReference type="SUPFAM" id="SSF54991">
    <property type="entry name" value="Anticodon-binding domain of PheRS"/>
    <property type="match status" value="1"/>
</dbReference>
<evidence type="ECO:0000259" key="17">
    <source>
        <dbReference type="PROSITE" id="PS50886"/>
    </source>
</evidence>
<dbReference type="InterPro" id="IPR036690">
    <property type="entry name" value="Fdx_antiC-bd_sf"/>
</dbReference>
<dbReference type="FunFam" id="3.30.56.10:FF:000002">
    <property type="entry name" value="Phenylalanine--tRNA ligase beta subunit"/>
    <property type="match status" value="1"/>
</dbReference>
<dbReference type="GO" id="GO:0006432">
    <property type="term" value="P:phenylalanyl-tRNA aminoacylation"/>
    <property type="evidence" value="ECO:0007669"/>
    <property type="project" value="UniProtKB-UniRule"/>
</dbReference>
<evidence type="ECO:0000256" key="2">
    <source>
        <dbReference type="ARBA" id="ARBA00008653"/>
    </source>
</evidence>
<dbReference type="InterPro" id="IPR045864">
    <property type="entry name" value="aa-tRNA-synth_II/BPL/LPL"/>
</dbReference>
<dbReference type="NCBIfam" id="TIGR00472">
    <property type="entry name" value="pheT_bact"/>
    <property type="match status" value="1"/>
</dbReference>
<evidence type="ECO:0000256" key="12">
    <source>
        <dbReference type="ARBA" id="ARBA00022917"/>
    </source>
</evidence>
<dbReference type="Gene3D" id="3.30.70.380">
    <property type="entry name" value="Ferrodoxin-fold anticodon-binding domain"/>
    <property type="match status" value="1"/>
</dbReference>
<reference evidence="21 23" key="2">
    <citation type="submission" date="2017-03" db="EMBL/GenBank/DDBJ databases">
        <title>Complete sequence of Clostridium formicaceticum DSM 92.</title>
        <authorList>
            <person name="Poehlein A."/>
            <person name="Karl M."/>
            <person name="Bengelsdorf F.R."/>
            <person name="Duerre P."/>
            <person name="Daniel R."/>
        </authorList>
    </citation>
    <scope>NUCLEOTIDE SEQUENCE [LARGE SCALE GENOMIC DNA]</scope>
    <source>
        <strain evidence="21 23">DSM 92</strain>
    </source>
</reference>
<evidence type="ECO:0000313" key="21">
    <source>
        <dbReference type="EMBL" id="ARE86782.1"/>
    </source>
</evidence>
<accession>A0AAC9RJC1</accession>
<dbReference type="Pfam" id="PF03484">
    <property type="entry name" value="B5"/>
    <property type="match status" value="1"/>
</dbReference>
<dbReference type="PANTHER" id="PTHR10947">
    <property type="entry name" value="PHENYLALANYL-TRNA SYNTHETASE BETA CHAIN AND LEUCINE-RICH REPEAT-CONTAINING PROTEIN 47"/>
    <property type="match status" value="1"/>
</dbReference>
<evidence type="ECO:0000256" key="9">
    <source>
        <dbReference type="ARBA" id="ARBA00022840"/>
    </source>
</evidence>
<evidence type="ECO:0000256" key="8">
    <source>
        <dbReference type="ARBA" id="ARBA00022741"/>
    </source>
</evidence>
<dbReference type="GO" id="GO:0009328">
    <property type="term" value="C:phenylalanine-tRNA ligase complex"/>
    <property type="evidence" value="ECO:0007669"/>
    <property type="project" value="TreeGrafter"/>
</dbReference>
<keyword evidence="11 16" id="KW-0694">RNA-binding</keyword>
<dbReference type="InterPro" id="IPR002547">
    <property type="entry name" value="tRNA-bd_dom"/>
</dbReference>
<dbReference type="SMART" id="SM00874">
    <property type="entry name" value="B5"/>
    <property type="match status" value="1"/>
</dbReference>
<feature type="binding site" evidence="15">
    <location>
        <position position="469"/>
    </location>
    <ligand>
        <name>Mg(2+)</name>
        <dbReference type="ChEBI" id="CHEBI:18420"/>
        <note>shared with alpha subunit</note>
    </ligand>
</feature>
<dbReference type="Proteomes" id="UP000192478">
    <property type="component" value="Chromosome"/>
</dbReference>
<dbReference type="SUPFAM" id="SSF50249">
    <property type="entry name" value="Nucleic acid-binding proteins"/>
    <property type="match status" value="1"/>
</dbReference>
<dbReference type="FunFam" id="2.40.50.140:FF:000045">
    <property type="entry name" value="Phenylalanine--tRNA ligase beta subunit"/>
    <property type="match status" value="1"/>
</dbReference>
<dbReference type="SMART" id="SM00873">
    <property type="entry name" value="B3_4"/>
    <property type="match status" value="1"/>
</dbReference>
<organism evidence="21 23">
    <name type="scientific">Clostridium formicaceticum</name>
    <dbReference type="NCBI Taxonomy" id="1497"/>
    <lineage>
        <taxon>Bacteria</taxon>
        <taxon>Bacillati</taxon>
        <taxon>Bacillota</taxon>
        <taxon>Clostridia</taxon>
        <taxon>Eubacteriales</taxon>
        <taxon>Clostridiaceae</taxon>
        <taxon>Clostridium</taxon>
    </lineage>
</organism>
<dbReference type="InterPro" id="IPR005147">
    <property type="entry name" value="tRNA_synthase_B5-dom"/>
</dbReference>
<reference evidence="20 22" key="1">
    <citation type="submission" date="2016-10" db="EMBL/GenBank/DDBJ databases">
        <title>Complete Genome Sequence of Acetogen Clostridium formicoaceticum ATCC 27076.</title>
        <authorList>
            <person name="Bao T."/>
            <person name="Cheng C."/>
            <person name="Zhao J."/>
            <person name="Yang S.-T."/>
            <person name="Wang J."/>
            <person name="Wang M."/>
        </authorList>
    </citation>
    <scope>NUCLEOTIDE SEQUENCE [LARGE SCALE GENOMIC DNA]</scope>
    <source>
        <strain evidence="20 22">ATCC 27076</strain>
    </source>
</reference>
<dbReference type="GO" id="GO:0016740">
    <property type="term" value="F:transferase activity"/>
    <property type="evidence" value="ECO:0007669"/>
    <property type="project" value="UniProtKB-ARBA"/>
</dbReference>
<keyword evidence="10 15" id="KW-0460">Magnesium</keyword>
<dbReference type="EC" id="6.1.1.20" evidence="15"/>
<dbReference type="GO" id="GO:0005524">
    <property type="term" value="F:ATP binding"/>
    <property type="evidence" value="ECO:0007669"/>
    <property type="project" value="UniProtKB-UniRule"/>
</dbReference>
<dbReference type="NCBIfam" id="NF045760">
    <property type="entry name" value="YtpR"/>
    <property type="match status" value="1"/>
</dbReference>
<name>A0AAC9RJC1_9CLOT</name>
<feature type="domain" description="FDX-ACB" evidence="18">
    <location>
        <begin position="703"/>
        <end position="796"/>
    </location>
</feature>
<dbReference type="FunFam" id="3.50.40.10:FF:000001">
    <property type="entry name" value="Phenylalanine--tRNA ligase beta subunit"/>
    <property type="match status" value="1"/>
</dbReference>
<evidence type="ECO:0000256" key="13">
    <source>
        <dbReference type="ARBA" id="ARBA00023146"/>
    </source>
</evidence>
<evidence type="ECO:0000313" key="20">
    <source>
        <dbReference type="EMBL" id="AOY76389.1"/>
    </source>
</evidence>
<dbReference type="CDD" id="cd00769">
    <property type="entry name" value="PheRS_beta_core"/>
    <property type="match status" value="1"/>
</dbReference>
<keyword evidence="7 15" id="KW-0479">Metal-binding</keyword>
<evidence type="ECO:0000256" key="14">
    <source>
        <dbReference type="ARBA" id="ARBA00049255"/>
    </source>
</evidence>
<dbReference type="SUPFAM" id="SSF55681">
    <property type="entry name" value="Class II aaRS and biotin synthetases"/>
    <property type="match status" value="1"/>
</dbReference>
<dbReference type="InterPro" id="IPR020825">
    <property type="entry name" value="Phe-tRNA_synthase-like_B3/B4"/>
</dbReference>